<dbReference type="AlphaFoldDB" id="A0A422MRB6"/>
<comment type="caution">
    <text evidence="1">The sequence shown here is derived from an EMBL/GenBank/DDBJ whole genome shotgun (WGS) entry which is preliminary data.</text>
</comment>
<proteinExistence type="predicted"/>
<evidence type="ECO:0000313" key="2">
    <source>
        <dbReference type="Proteomes" id="UP000284403"/>
    </source>
</evidence>
<protein>
    <submittedName>
        <fullName evidence="1">Uncharacterized protein</fullName>
    </submittedName>
</protein>
<evidence type="ECO:0000313" key="1">
    <source>
        <dbReference type="EMBL" id="RNE95747.1"/>
    </source>
</evidence>
<name>A0A422MRB6_9TRYP</name>
<dbReference type="RefSeq" id="XP_029223144.1">
    <property type="nucleotide sequence ID" value="XM_029376726.1"/>
</dbReference>
<sequence length="208" mass="22179">MRGPKRCCSAACFCGVNSCGSAHWRVGGWADCGDCGGCGSPCPGPADLLRRSAADACGPLGARVCFFAPHVCLLRCPPRGGGAGAPHEEEPAAPAGTVTRTFAWRRGTWLLNRRCGLLVRAPDRRLHRPRMRGLCCLPLPRPNPSPPSLLFSIHAYLRTHSRNRRACDAPVVPCRWMAFSQPVLAVPCAAAAAVSSRDVKGREGNRTA</sequence>
<keyword evidence="2" id="KW-1185">Reference proteome</keyword>
<dbReference type="EMBL" id="MKKU01001378">
    <property type="protein sequence ID" value="RNE95747.1"/>
    <property type="molecule type" value="Genomic_DNA"/>
</dbReference>
<reference evidence="1 2" key="1">
    <citation type="journal article" date="2018" name="BMC Genomics">
        <title>Genomic comparison of Trypanosoma conorhini and Trypanosoma rangeli to Trypanosoma cruzi strains of high and low virulence.</title>
        <authorList>
            <person name="Bradwell K.R."/>
            <person name="Koparde V.N."/>
            <person name="Matveyev A.V."/>
            <person name="Serrano M.G."/>
            <person name="Alves J.M."/>
            <person name="Parikh H."/>
            <person name="Huang B."/>
            <person name="Lee V."/>
            <person name="Espinosa-Alvarez O."/>
            <person name="Ortiz P.A."/>
            <person name="Costa-Martins A.G."/>
            <person name="Teixeira M.M."/>
            <person name="Buck G.A."/>
        </authorList>
    </citation>
    <scope>NUCLEOTIDE SEQUENCE [LARGE SCALE GENOMIC DNA]</scope>
    <source>
        <strain evidence="1 2">025E</strain>
    </source>
</reference>
<accession>A0A422MRB6</accession>
<gene>
    <name evidence="1" type="ORF">Tco025E_09923</name>
</gene>
<dbReference type="GeneID" id="40323534"/>
<dbReference type="Proteomes" id="UP000284403">
    <property type="component" value="Unassembled WGS sequence"/>
</dbReference>
<organism evidence="1 2">
    <name type="scientific">Trypanosoma conorhini</name>
    <dbReference type="NCBI Taxonomy" id="83891"/>
    <lineage>
        <taxon>Eukaryota</taxon>
        <taxon>Discoba</taxon>
        <taxon>Euglenozoa</taxon>
        <taxon>Kinetoplastea</taxon>
        <taxon>Metakinetoplastina</taxon>
        <taxon>Trypanosomatida</taxon>
        <taxon>Trypanosomatidae</taxon>
        <taxon>Trypanosoma</taxon>
    </lineage>
</organism>